<gene>
    <name evidence="1" type="ORF">SAMN04490195_4021</name>
</gene>
<dbReference type="InterPro" id="IPR018687">
    <property type="entry name" value="DUF2177_membr"/>
</dbReference>
<keyword evidence="2" id="KW-1185">Reference proteome</keyword>
<dbReference type="Proteomes" id="UP000199570">
    <property type="component" value="Unassembled WGS sequence"/>
</dbReference>
<dbReference type="EMBL" id="FNKJ01000003">
    <property type="protein sequence ID" value="SDR23391.1"/>
    <property type="molecule type" value="Genomic_DNA"/>
</dbReference>
<dbReference type="OrthoDB" id="166547at2"/>
<sequence length="138" mass="14829">MKKTLIAYVATLAAFLVLDGLWLGVLMASTYRELLGSLMLEQPLWAPAALFYLLYVAGCVVFVVMPARSWPHAARLGALLGAVAYGTYDLSNWATLQGWSARLALMDMAWGAAATCIACGTGFLVANRLSGSIRDRPV</sequence>
<dbReference type="Pfam" id="PF09945">
    <property type="entry name" value="DUF2177"/>
    <property type="match status" value="1"/>
</dbReference>
<organism evidence="1 2">
    <name type="scientific">Pseudomonas moorei</name>
    <dbReference type="NCBI Taxonomy" id="395599"/>
    <lineage>
        <taxon>Bacteria</taxon>
        <taxon>Pseudomonadati</taxon>
        <taxon>Pseudomonadota</taxon>
        <taxon>Gammaproteobacteria</taxon>
        <taxon>Pseudomonadales</taxon>
        <taxon>Pseudomonadaceae</taxon>
        <taxon>Pseudomonas</taxon>
    </lineage>
</organism>
<evidence type="ECO:0000313" key="1">
    <source>
        <dbReference type="EMBL" id="SDR23391.1"/>
    </source>
</evidence>
<dbReference type="AlphaFoldDB" id="A0A1H1HD79"/>
<accession>A0A1H1HD79</accession>
<name>A0A1H1HD79_9PSED</name>
<evidence type="ECO:0000313" key="2">
    <source>
        <dbReference type="Proteomes" id="UP000199570"/>
    </source>
</evidence>
<reference evidence="2" key="1">
    <citation type="submission" date="2016-10" db="EMBL/GenBank/DDBJ databases">
        <authorList>
            <person name="Varghese N."/>
            <person name="Submissions S."/>
        </authorList>
    </citation>
    <scope>NUCLEOTIDE SEQUENCE [LARGE SCALE GENOMIC DNA]</scope>
    <source>
        <strain evidence="2">BS3775</strain>
    </source>
</reference>
<proteinExistence type="predicted"/>
<protein>
    <submittedName>
        <fullName evidence="1">Uncharacterized membrane protein</fullName>
    </submittedName>
</protein>
<dbReference type="RefSeq" id="WP_090324416.1">
    <property type="nucleotide sequence ID" value="NZ_FNKJ01000003.1"/>
</dbReference>